<dbReference type="Pfam" id="PF13676">
    <property type="entry name" value="TIR_2"/>
    <property type="match status" value="1"/>
</dbReference>
<evidence type="ECO:0000313" key="3">
    <source>
        <dbReference type="EMBL" id="MCC8429017.1"/>
    </source>
</evidence>
<dbReference type="EMBL" id="JAJISD010000003">
    <property type="protein sequence ID" value="MCC8429017.1"/>
    <property type="molecule type" value="Genomic_DNA"/>
</dbReference>
<feature type="transmembrane region" description="Helical" evidence="1">
    <location>
        <begin position="176"/>
        <end position="197"/>
    </location>
</feature>
<sequence>MAQLFLAFPKDLAETDLAASLIRTLGREGHDVELADDIPPGEDTAKYRTRKIQEADAFVPVVLREISPSQEDDLGDALRSASTSGKPLIIPVLLADTVSPAEIAHLAAVRWKPGDDLIEIARPITRSLNLALERRREQRQKSADETKKIEVTSATFIDETMKSLRRESFNSRAQGVLWYVGGFLSLLGGAAITYAAFGQFTSKAGDDGWALVALVAIKGIVGVGLLAACARYAFALGKSYTSEALKTSDRIHAIAFGRFYLQLYGTEAKWDEIKEAFQNWNIDRQSAFSGIDANQIDPKFMDKVVDLINAVKPNK</sequence>
<organism evidence="3 4">
    <name type="scientific">Reyranella aquatilis</name>
    <dbReference type="NCBI Taxonomy" id="2035356"/>
    <lineage>
        <taxon>Bacteria</taxon>
        <taxon>Pseudomonadati</taxon>
        <taxon>Pseudomonadota</taxon>
        <taxon>Alphaproteobacteria</taxon>
        <taxon>Hyphomicrobiales</taxon>
        <taxon>Reyranellaceae</taxon>
        <taxon>Reyranella</taxon>
    </lineage>
</organism>
<proteinExistence type="predicted"/>
<keyword evidence="1" id="KW-1133">Transmembrane helix</keyword>
<evidence type="ECO:0000256" key="1">
    <source>
        <dbReference type="SAM" id="Phobius"/>
    </source>
</evidence>
<keyword evidence="3" id="KW-0675">Receptor</keyword>
<name>A0ABS8KSH3_9HYPH</name>
<evidence type="ECO:0000259" key="2">
    <source>
        <dbReference type="Pfam" id="PF13676"/>
    </source>
</evidence>
<reference evidence="3 4" key="1">
    <citation type="submission" date="2021-11" db="EMBL/GenBank/DDBJ databases">
        <authorList>
            <person name="Lee D.-H."/>
            <person name="Kim S.-B."/>
        </authorList>
    </citation>
    <scope>NUCLEOTIDE SEQUENCE [LARGE SCALE GENOMIC DNA]</scope>
    <source>
        <strain evidence="3 4">KCTC 52223</strain>
    </source>
</reference>
<keyword evidence="4" id="KW-1185">Reference proteome</keyword>
<dbReference type="Proteomes" id="UP001198862">
    <property type="component" value="Unassembled WGS sequence"/>
</dbReference>
<keyword evidence="1" id="KW-0472">Membrane</keyword>
<accession>A0ABS8KSH3</accession>
<evidence type="ECO:0000313" key="4">
    <source>
        <dbReference type="Proteomes" id="UP001198862"/>
    </source>
</evidence>
<feature type="domain" description="TIR" evidence="2">
    <location>
        <begin position="14"/>
        <end position="112"/>
    </location>
</feature>
<dbReference type="InterPro" id="IPR000157">
    <property type="entry name" value="TIR_dom"/>
</dbReference>
<dbReference type="RefSeq" id="WP_230550234.1">
    <property type="nucleotide sequence ID" value="NZ_JAJISD010000003.1"/>
</dbReference>
<keyword evidence="1" id="KW-0812">Transmembrane</keyword>
<feature type="transmembrane region" description="Helical" evidence="1">
    <location>
        <begin position="209"/>
        <end position="234"/>
    </location>
</feature>
<comment type="caution">
    <text evidence="3">The sequence shown here is derived from an EMBL/GenBank/DDBJ whole genome shotgun (WGS) entry which is preliminary data.</text>
</comment>
<gene>
    <name evidence="3" type="ORF">LJ725_08575</name>
</gene>
<protein>
    <submittedName>
        <fullName evidence="3">Toll/interleukin-1 receptor domain-containing protein</fullName>
    </submittedName>
</protein>